<evidence type="ECO:0000256" key="1">
    <source>
        <dbReference type="ARBA" id="ARBA00005965"/>
    </source>
</evidence>
<dbReference type="RefSeq" id="XP_062788932.1">
    <property type="nucleotide sequence ID" value="XM_062932881.1"/>
</dbReference>
<organism evidence="6 7">
    <name type="scientific">Kwoniella shivajii</name>
    <dbReference type="NCBI Taxonomy" id="564305"/>
    <lineage>
        <taxon>Eukaryota</taxon>
        <taxon>Fungi</taxon>
        <taxon>Dikarya</taxon>
        <taxon>Basidiomycota</taxon>
        <taxon>Agaricomycotina</taxon>
        <taxon>Tremellomycetes</taxon>
        <taxon>Tremellales</taxon>
        <taxon>Cryptococcaceae</taxon>
        <taxon>Kwoniella</taxon>
    </lineage>
</organism>
<dbReference type="InterPro" id="IPR007243">
    <property type="entry name" value="Atg6/Beclin"/>
</dbReference>
<feature type="compositionally biased region" description="Low complexity" evidence="3">
    <location>
        <begin position="529"/>
        <end position="544"/>
    </location>
</feature>
<feature type="region of interest" description="Disordered" evidence="3">
    <location>
        <begin position="48"/>
        <end position="67"/>
    </location>
</feature>
<dbReference type="Pfam" id="PF17675">
    <property type="entry name" value="APG6_N"/>
    <property type="match status" value="1"/>
</dbReference>
<keyword evidence="2" id="KW-0175">Coiled coil</keyword>
<feature type="domain" description="Atg6/beclin coiled-coil" evidence="5">
    <location>
        <begin position="173"/>
        <end position="343"/>
    </location>
</feature>
<gene>
    <name evidence="6" type="ORF">IL334_001121</name>
</gene>
<dbReference type="PANTHER" id="PTHR12768:SF4">
    <property type="entry name" value="BECLIN-1"/>
    <property type="match status" value="1"/>
</dbReference>
<dbReference type="InterPro" id="IPR040455">
    <property type="entry name" value="Atg6_BARA"/>
</dbReference>
<dbReference type="InterPro" id="IPR041691">
    <property type="entry name" value="Atg6/beclin_CC"/>
</dbReference>
<feature type="domain" description="Atg6 BARA" evidence="4">
    <location>
        <begin position="353"/>
        <end position="508"/>
    </location>
</feature>
<evidence type="ECO:0000313" key="7">
    <source>
        <dbReference type="Proteomes" id="UP001329825"/>
    </source>
</evidence>
<dbReference type="Gene3D" id="1.10.418.40">
    <property type="entry name" value="Autophagy protein 6/Beclin 1"/>
    <property type="match status" value="1"/>
</dbReference>
<dbReference type="GeneID" id="87953252"/>
<dbReference type="Proteomes" id="UP001329825">
    <property type="component" value="Chromosome 1"/>
</dbReference>
<dbReference type="EMBL" id="CP141881">
    <property type="protein sequence ID" value="WRT64192.1"/>
    <property type="molecule type" value="Genomic_DNA"/>
</dbReference>
<evidence type="ECO:0000256" key="2">
    <source>
        <dbReference type="SAM" id="Coils"/>
    </source>
</evidence>
<evidence type="ECO:0008006" key="8">
    <source>
        <dbReference type="Google" id="ProtNLM"/>
    </source>
</evidence>
<dbReference type="PANTHER" id="PTHR12768">
    <property type="entry name" value="BECLIN 1"/>
    <property type="match status" value="1"/>
</dbReference>
<feature type="region of interest" description="Disordered" evidence="3">
    <location>
        <begin position="205"/>
        <end position="256"/>
    </location>
</feature>
<dbReference type="InterPro" id="IPR038274">
    <property type="entry name" value="Atg6/Beclin_C_sf"/>
</dbReference>
<feature type="coiled-coil region" evidence="2">
    <location>
        <begin position="259"/>
        <end position="317"/>
    </location>
</feature>
<dbReference type="Pfam" id="PF04111">
    <property type="entry name" value="APG6"/>
    <property type="match status" value="1"/>
</dbReference>
<feature type="compositionally biased region" description="Low complexity" evidence="3">
    <location>
        <begin position="123"/>
        <end position="150"/>
    </location>
</feature>
<evidence type="ECO:0000256" key="3">
    <source>
        <dbReference type="SAM" id="MobiDB-lite"/>
    </source>
</evidence>
<feature type="compositionally biased region" description="Polar residues" evidence="3">
    <location>
        <begin position="48"/>
        <end position="64"/>
    </location>
</feature>
<reference evidence="6 7" key="1">
    <citation type="submission" date="2024-01" db="EMBL/GenBank/DDBJ databases">
        <title>Comparative genomics of Cryptococcus and Kwoniella reveals pathogenesis evolution and contrasting modes of karyotype evolution via chromosome fusion or intercentromeric recombination.</title>
        <authorList>
            <person name="Coelho M.A."/>
            <person name="David-Palma M."/>
            <person name="Shea T."/>
            <person name="Bowers K."/>
            <person name="McGinley-Smith S."/>
            <person name="Mohammad A.W."/>
            <person name="Gnirke A."/>
            <person name="Yurkov A.M."/>
            <person name="Nowrousian M."/>
            <person name="Sun S."/>
            <person name="Cuomo C.A."/>
            <person name="Heitman J."/>
        </authorList>
    </citation>
    <scope>NUCLEOTIDE SEQUENCE [LARGE SCALE GENOMIC DNA]</scope>
    <source>
        <strain evidence="6">CBS 11374</strain>
    </source>
</reference>
<sequence length="587" mass="64984">MSQAGPSNYQQSEDSHICQRCHQPLILDPSIQNLTSSQYNLITSALPSSPYSESQLPVSSTNKLASLPPSSREAAKIWSESNHIPFNSSSTTSTNKGVAESFILLSDSSLLPPPHSHSHSHSHSNPSHPYTNPTRSQTQTQTQTQSQIPQNTNTNLVNQLHSILSSNTPISHPLCTECTALLTSEFQKLAEELTKERDAYINFEKNIQRNRDNQKSNGNNNTSKNNRKSTDVNDDNLKDDVSRPGLGPESEEGLGEFDIEGNEDEWDELIKRKSQLEEEEIKLKLILEQKEFELNKVKLEEEQVKKDEQDIEREETEYLLEHASLSTHLSHLKSELSTAQTHLLLSRSLLSHLESTNVYNDAFQIGHVPLDPSSGNGITVGTINGLRLGGRPTVDWEEINAAWGLTALCLDRIADKVGYTFISYKIVPLGSYSRIEELPPAKGVYELYASSDLSPARLLQNRRFNHAMVAILDCLKQLIEYGKKANKGWANNNIEIYKDKISGHSIKLPGISSMPLTLPSMSIMGLGSSSSSSSTANPSSSSTAYKDKSDNDSTAEEGWTKACRAVLVVLKRVLMVESQMDRGAVGR</sequence>
<feature type="region of interest" description="Disordered" evidence="3">
    <location>
        <begin position="109"/>
        <end position="150"/>
    </location>
</feature>
<evidence type="ECO:0000259" key="5">
    <source>
        <dbReference type="Pfam" id="PF17675"/>
    </source>
</evidence>
<evidence type="ECO:0000313" key="6">
    <source>
        <dbReference type="EMBL" id="WRT64192.1"/>
    </source>
</evidence>
<feature type="compositionally biased region" description="Basic and acidic residues" evidence="3">
    <location>
        <begin position="228"/>
        <end position="242"/>
    </location>
</feature>
<comment type="similarity">
    <text evidence="1">Belongs to the beclin family.</text>
</comment>
<accession>A0ABZ1CR30</accession>
<evidence type="ECO:0000259" key="4">
    <source>
        <dbReference type="Pfam" id="PF04111"/>
    </source>
</evidence>
<feature type="compositionally biased region" description="Low complexity" evidence="3">
    <location>
        <begin position="215"/>
        <end position="224"/>
    </location>
</feature>
<feature type="region of interest" description="Disordered" evidence="3">
    <location>
        <begin position="529"/>
        <end position="554"/>
    </location>
</feature>
<protein>
    <recommendedName>
        <fullName evidence="8">Autophagy-related protein 6</fullName>
    </recommendedName>
</protein>
<proteinExistence type="inferred from homology"/>
<keyword evidence="7" id="KW-1185">Reference proteome</keyword>
<name>A0ABZ1CR30_9TREE</name>